<feature type="repeat" description="PPR" evidence="5">
    <location>
        <begin position="684"/>
        <end position="719"/>
    </location>
</feature>
<dbReference type="Gene3D" id="1.25.40.10">
    <property type="entry name" value="Tetratricopeptide repeat domain"/>
    <property type="match status" value="2"/>
</dbReference>
<evidence type="ECO:0000256" key="5">
    <source>
        <dbReference type="PROSITE-ProRule" id="PRU00708"/>
    </source>
</evidence>
<comment type="subunit">
    <text evidence="4">Binds to mitochondrial small subunit 15S rRNA.</text>
</comment>
<keyword evidence="2" id="KW-0677">Repeat</keyword>
<comment type="similarity">
    <text evidence="1">Belongs to the CCM1 family.</text>
</comment>
<dbReference type="OrthoDB" id="185373at2759"/>
<evidence type="ECO:0008006" key="8">
    <source>
        <dbReference type="Google" id="ProtNLM"/>
    </source>
</evidence>
<dbReference type="EMBL" id="KN881666">
    <property type="protein sequence ID" value="KIY51286.1"/>
    <property type="molecule type" value="Genomic_DNA"/>
</dbReference>
<protein>
    <recommendedName>
        <fullName evidence="8">Pentacotripeptide-repeat region of PRORP domain-containing protein</fullName>
    </recommendedName>
</protein>
<dbReference type="InterPro" id="IPR002885">
    <property type="entry name" value="PPR_rpt"/>
</dbReference>
<comment type="function">
    <text evidence="3">Regulates mitochondrial small subunit maturation by controlling 15S rRNA 5'-end processing. Localizes to the 5' precursor of the 15S rRNA in a position that is subsequently occupied by mS47 in the mature yeast mtSSU. Uses structure and sequence-specific RNA recognition, binding to a single-stranded region of the precursor and specifically recognizing bases -6 to -1. The exchange of Ccm1 for mS47 is coupled to the irreversible removal of precursor rRNA that is accompanied by conformational changes of the mitoribosomal proteins uS5m and mS26. These conformational changes signal completion of 5'-end rRNA processing through protection of the mature 5'-end of the 15S rRNA and stabilization of mS47. The removal of the 5' precursor together with the dissociation of Ccm1 may be catalyzed by the 5'-3' exoribonuclease Pet127. Involved in the specific removal of group I introns in mitochondrial encoded transcripts.</text>
</comment>
<dbReference type="InterPro" id="IPR011990">
    <property type="entry name" value="TPR-like_helical_dom_sf"/>
</dbReference>
<evidence type="ECO:0000313" key="7">
    <source>
        <dbReference type="Proteomes" id="UP000054144"/>
    </source>
</evidence>
<organism evidence="6 7">
    <name type="scientific">Fistulina hepatica ATCC 64428</name>
    <dbReference type="NCBI Taxonomy" id="1128425"/>
    <lineage>
        <taxon>Eukaryota</taxon>
        <taxon>Fungi</taxon>
        <taxon>Dikarya</taxon>
        <taxon>Basidiomycota</taxon>
        <taxon>Agaricomycotina</taxon>
        <taxon>Agaricomycetes</taxon>
        <taxon>Agaricomycetidae</taxon>
        <taxon>Agaricales</taxon>
        <taxon>Fistulinaceae</taxon>
        <taxon>Fistulina</taxon>
    </lineage>
</organism>
<dbReference type="Proteomes" id="UP000054144">
    <property type="component" value="Unassembled WGS sequence"/>
</dbReference>
<keyword evidence="7" id="KW-1185">Reference proteome</keyword>
<proteinExistence type="inferred from homology"/>
<dbReference type="PANTHER" id="PTHR47447:SF17">
    <property type="entry name" value="OS12G0638900 PROTEIN"/>
    <property type="match status" value="1"/>
</dbReference>
<reference evidence="6 7" key="1">
    <citation type="journal article" date="2015" name="Fungal Genet. Biol.">
        <title>Evolution of novel wood decay mechanisms in Agaricales revealed by the genome sequences of Fistulina hepatica and Cylindrobasidium torrendii.</title>
        <authorList>
            <person name="Floudas D."/>
            <person name="Held B.W."/>
            <person name="Riley R."/>
            <person name="Nagy L.G."/>
            <person name="Koehler G."/>
            <person name="Ransdell A.S."/>
            <person name="Younus H."/>
            <person name="Chow J."/>
            <person name="Chiniquy J."/>
            <person name="Lipzen A."/>
            <person name="Tritt A."/>
            <person name="Sun H."/>
            <person name="Haridas S."/>
            <person name="LaButti K."/>
            <person name="Ohm R.A."/>
            <person name="Kues U."/>
            <person name="Blanchette R.A."/>
            <person name="Grigoriev I.V."/>
            <person name="Minto R.E."/>
            <person name="Hibbett D.S."/>
        </authorList>
    </citation>
    <scope>NUCLEOTIDE SEQUENCE [LARGE SCALE GENOMIC DNA]</scope>
    <source>
        <strain evidence="6 7">ATCC 64428</strain>
    </source>
</reference>
<evidence type="ECO:0000256" key="4">
    <source>
        <dbReference type="ARBA" id="ARBA00044511"/>
    </source>
</evidence>
<name>A0A0D7AJ14_9AGAR</name>
<dbReference type="PANTHER" id="PTHR47447">
    <property type="entry name" value="OS03G0856100 PROTEIN"/>
    <property type="match status" value="1"/>
</dbReference>
<dbReference type="PROSITE" id="PS51375">
    <property type="entry name" value="PPR"/>
    <property type="match status" value="1"/>
</dbReference>
<evidence type="ECO:0000313" key="6">
    <source>
        <dbReference type="EMBL" id="KIY51286.1"/>
    </source>
</evidence>
<gene>
    <name evidence="6" type="ORF">FISHEDRAFT_70925</name>
</gene>
<evidence type="ECO:0000256" key="3">
    <source>
        <dbReference type="ARBA" id="ARBA00044493"/>
    </source>
</evidence>
<sequence length="762" mass="85804">MSFRSALSRLSGIVPQRTTYSRVLRFRSIAYSHVRHHVASSGSADDEQPEYTQKSLFRAFFSSSSPAQIHNILQNVLKVRRPDRDNQLPTPVTHEQIAHVLVLLGERGSPTDLQAIDSILARMAKVFHVQPTVETYCVIVRSFMRAERPENLAAIVQWVLDMPTKRFYPAGSIEPFHVFFDGCARICADPEIFHSFLGEMRSHGCQPTVDTFAKCVIARWAMFVPGSPGFEAPDPAFFAMLMEHMEQLKMPYNPSFSSLLHDRYVAAGMPTVALEVRETYEVKFNPDRSPKGEEERRVQELLHLISKKARTEGVLNAVQALKTSGRAGSAQLLGAVLRHVTSLDDLLLVDNELRTEASHWALVMDNNLKMNDLQGALDVYNEALDRTLSFDAASIAPLIHALCKVPEGGTDPLDMNRARSIYELLVYAHQPLERPPDAPPYGGPMVDIFADLLRGIAVHSRPEQLFNFAQTLIKDLARWGVPLEKSDINNSIIILCMRVAEDADYALLAYEKYATSLTLDGCKAVLMATATLINFTPGVPTIPVQLYFDLVRSMRDLGFRLGVEVYAIIFDCIAQRISDMNPVHLDNPRKYVTTLITTTRHVHDVMALDANIPLDIDVWNRLMAIYARLGCFGDAIRVWQTMYLSGAYNNQSVSIVLDVCGSAGSWGTARQVVARLFAEGFEFDLRNWRSWIQCLCRLGKFDEALQVLCVQMQSCGVEPDVTCVIAILQHTKQLPFEFRVEINDRIKQHHPDLYKQVPTRLR</sequence>
<evidence type="ECO:0000256" key="2">
    <source>
        <dbReference type="ARBA" id="ARBA00022737"/>
    </source>
</evidence>
<evidence type="ECO:0000256" key="1">
    <source>
        <dbReference type="ARBA" id="ARBA00006192"/>
    </source>
</evidence>
<dbReference type="Pfam" id="PF01535">
    <property type="entry name" value="PPR"/>
    <property type="match status" value="2"/>
</dbReference>
<dbReference type="AlphaFoldDB" id="A0A0D7AJ14"/>
<dbReference type="NCBIfam" id="TIGR00756">
    <property type="entry name" value="PPR"/>
    <property type="match status" value="1"/>
</dbReference>
<accession>A0A0D7AJ14</accession>